<dbReference type="EMBL" id="NIDE01000001">
    <property type="protein sequence ID" value="OWK46646.1"/>
    <property type="molecule type" value="Genomic_DNA"/>
</dbReference>
<dbReference type="AlphaFoldDB" id="A0A225E9B3"/>
<reference evidence="3" key="1">
    <citation type="submission" date="2017-06" db="EMBL/GenBank/DDBJ databases">
        <title>Genome analysis of Fimbriiglobus ruber SP5, the first member of the order Planctomycetales with confirmed chitinolytic capability.</title>
        <authorList>
            <person name="Ravin N.V."/>
            <person name="Rakitin A.L."/>
            <person name="Ivanova A.A."/>
            <person name="Beletsky A.V."/>
            <person name="Kulichevskaya I.S."/>
            <person name="Mardanov A.V."/>
            <person name="Dedysh S.N."/>
        </authorList>
    </citation>
    <scope>NUCLEOTIDE SEQUENCE [LARGE SCALE GENOMIC DNA]</scope>
    <source>
        <strain evidence="3">SP5</strain>
    </source>
</reference>
<keyword evidence="3" id="KW-1185">Reference proteome</keyword>
<dbReference type="SUPFAM" id="SSF51658">
    <property type="entry name" value="Xylose isomerase-like"/>
    <property type="match status" value="1"/>
</dbReference>
<sequence length="253" mass="27705">MFVACSTLCFSKYPTEEALRVIREMKFAKADLAIHEPGPHIRPSEVAADSGKIAQKLKAANVAFAAFHLEFGDTGAVETRGQLRAVARLARVLAVPVLTVATAPAGSDLSAEITRLQEWSKIAEGEGVILTIETRADTLTADPAGAVELCRKVAGLGITLDPSNYVCGPHAPANYDSLFPLVRHVRLRDSGKAPEHFQVRVGQGEIEYGRIVTQLDRFRYDRAFTVDIRDVPDNPFPIEPEVRKLKYLLESLV</sequence>
<protein>
    <recommendedName>
        <fullName evidence="1">Xylose isomerase-like TIM barrel domain-containing protein</fullName>
    </recommendedName>
</protein>
<dbReference type="PANTHER" id="PTHR12110">
    <property type="entry name" value="HYDROXYPYRUVATE ISOMERASE"/>
    <property type="match status" value="1"/>
</dbReference>
<dbReference type="InterPro" id="IPR013022">
    <property type="entry name" value="Xyl_isomerase-like_TIM-brl"/>
</dbReference>
<gene>
    <name evidence="2" type="ORF">FRUB_00345</name>
</gene>
<proteinExistence type="predicted"/>
<dbReference type="InterPro" id="IPR036237">
    <property type="entry name" value="Xyl_isomerase-like_sf"/>
</dbReference>
<name>A0A225E9B3_9BACT</name>
<dbReference type="PANTHER" id="PTHR12110:SF53">
    <property type="entry name" value="BLR5974 PROTEIN"/>
    <property type="match status" value="1"/>
</dbReference>
<dbReference type="OrthoDB" id="253436at2"/>
<evidence type="ECO:0000259" key="1">
    <source>
        <dbReference type="Pfam" id="PF01261"/>
    </source>
</evidence>
<dbReference type="Pfam" id="PF01261">
    <property type="entry name" value="AP_endonuc_2"/>
    <property type="match status" value="1"/>
</dbReference>
<evidence type="ECO:0000313" key="2">
    <source>
        <dbReference type="EMBL" id="OWK46646.1"/>
    </source>
</evidence>
<dbReference type="RefSeq" id="WP_088251850.1">
    <property type="nucleotide sequence ID" value="NZ_NIDE01000001.1"/>
</dbReference>
<dbReference type="Proteomes" id="UP000214646">
    <property type="component" value="Unassembled WGS sequence"/>
</dbReference>
<accession>A0A225E9B3</accession>
<organism evidence="2 3">
    <name type="scientific">Fimbriiglobus ruber</name>
    <dbReference type="NCBI Taxonomy" id="1908690"/>
    <lineage>
        <taxon>Bacteria</taxon>
        <taxon>Pseudomonadati</taxon>
        <taxon>Planctomycetota</taxon>
        <taxon>Planctomycetia</taxon>
        <taxon>Gemmatales</taxon>
        <taxon>Gemmataceae</taxon>
        <taxon>Fimbriiglobus</taxon>
    </lineage>
</organism>
<dbReference type="Gene3D" id="3.20.20.150">
    <property type="entry name" value="Divalent-metal-dependent TIM barrel enzymes"/>
    <property type="match status" value="1"/>
</dbReference>
<evidence type="ECO:0000313" key="3">
    <source>
        <dbReference type="Proteomes" id="UP000214646"/>
    </source>
</evidence>
<feature type="domain" description="Xylose isomerase-like TIM barrel" evidence="1">
    <location>
        <begin position="21"/>
        <end position="245"/>
    </location>
</feature>
<comment type="caution">
    <text evidence="2">The sequence shown here is derived from an EMBL/GenBank/DDBJ whole genome shotgun (WGS) entry which is preliminary data.</text>
</comment>
<dbReference type="InterPro" id="IPR050312">
    <property type="entry name" value="IolE/XylAMocC-like"/>
</dbReference>